<feature type="region of interest" description="Disordered" evidence="1">
    <location>
        <begin position="36"/>
        <end position="110"/>
    </location>
</feature>
<keyword evidence="2" id="KW-0732">Signal</keyword>
<protein>
    <recommendedName>
        <fullName evidence="5">DUF3105 domain-containing protein</fullName>
    </recommendedName>
</protein>
<evidence type="ECO:0008006" key="5">
    <source>
        <dbReference type="Google" id="ProtNLM"/>
    </source>
</evidence>
<dbReference type="GO" id="GO:0005737">
    <property type="term" value="C:cytoplasm"/>
    <property type="evidence" value="ECO:0007669"/>
    <property type="project" value="TreeGrafter"/>
</dbReference>
<dbReference type="Pfam" id="PF11303">
    <property type="entry name" value="DUF3105"/>
    <property type="match status" value="1"/>
</dbReference>
<name>A0A9N9S4H8_9DIPT</name>
<reference evidence="3" key="1">
    <citation type="submission" date="2022-01" db="EMBL/GenBank/DDBJ databases">
        <authorList>
            <person name="King R."/>
        </authorList>
    </citation>
    <scope>NUCLEOTIDE SEQUENCE</scope>
</reference>
<evidence type="ECO:0000313" key="4">
    <source>
        <dbReference type="Proteomes" id="UP001153620"/>
    </source>
</evidence>
<dbReference type="PANTHER" id="PTHR34179">
    <property type="entry name" value="TUMOR PROTEIN P53-INDUCIBLE PROTEIN 13"/>
    <property type="match status" value="1"/>
</dbReference>
<keyword evidence="4" id="KW-1185">Reference proteome</keyword>
<dbReference type="AlphaFoldDB" id="A0A9N9S4H8"/>
<evidence type="ECO:0000256" key="2">
    <source>
        <dbReference type="SAM" id="SignalP"/>
    </source>
</evidence>
<sequence length="383" mass="44068">MHTKSFIILFLMYSMHAEEIWTGRWFPHNPNDIPEEPVKSTTSSEKWTGKWFPSNPNSSNDENSKTSSTTTTAKTTSWTQKWFPYKPKESSDKNSQNLDASSKKSDEKQVKENWFRLNPENSQDKAANIASYLSSTPTSSDSKEWKGNWFPENPVKTDYKESTYEHDRIMGIPNSDCDDGEVNLHRDFDPSNTDHTKMYTCLETSSYKPKTNLEPIETIYEVPKFYTPVHKCMNETITYDQGIPTLGSHRPLWPTYGEYKFAPPQRWLHSLEHGAIVMLYDPCALSSEVDKLRNVVKSCLYRHIITPYKLSRDRPLALVAWATSLEMSAYDQTTAVEFIKKYAKTGPEKTSRQGQYKKMLIEESKLVSDSDDSEICGNISSMM</sequence>
<feature type="chain" id="PRO_5040150148" description="DUF3105 domain-containing protein" evidence="2">
    <location>
        <begin position="18"/>
        <end position="383"/>
    </location>
</feature>
<feature type="compositionally biased region" description="Low complexity" evidence="1">
    <location>
        <begin position="53"/>
        <end position="81"/>
    </location>
</feature>
<feature type="region of interest" description="Disordered" evidence="1">
    <location>
        <begin position="133"/>
        <end position="152"/>
    </location>
</feature>
<gene>
    <name evidence="3" type="ORF">CHIRRI_LOCUS11358</name>
</gene>
<dbReference type="EMBL" id="OU895879">
    <property type="protein sequence ID" value="CAG9808520.1"/>
    <property type="molecule type" value="Genomic_DNA"/>
</dbReference>
<feature type="compositionally biased region" description="Basic and acidic residues" evidence="1">
    <location>
        <begin position="101"/>
        <end position="110"/>
    </location>
</feature>
<proteinExistence type="predicted"/>
<dbReference type="InterPro" id="IPR021454">
    <property type="entry name" value="DUF3105"/>
</dbReference>
<reference evidence="3" key="2">
    <citation type="submission" date="2022-10" db="EMBL/GenBank/DDBJ databases">
        <authorList>
            <consortium name="ENA_rothamsted_submissions"/>
            <consortium name="culmorum"/>
            <person name="King R."/>
        </authorList>
    </citation>
    <scope>NUCLEOTIDE SEQUENCE</scope>
</reference>
<dbReference type="PANTHER" id="PTHR34179:SF1">
    <property type="entry name" value="TUMOR PROTEIN P53-INDUCIBLE PROTEIN 13"/>
    <property type="match status" value="1"/>
</dbReference>
<dbReference type="OrthoDB" id="5960270at2759"/>
<evidence type="ECO:0000313" key="3">
    <source>
        <dbReference type="EMBL" id="CAG9808520.1"/>
    </source>
</evidence>
<dbReference type="Proteomes" id="UP001153620">
    <property type="component" value="Chromosome 3"/>
</dbReference>
<feature type="signal peptide" evidence="2">
    <location>
        <begin position="1"/>
        <end position="17"/>
    </location>
</feature>
<evidence type="ECO:0000256" key="1">
    <source>
        <dbReference type="SAM" id="MobiDB-lite"/>
    </source>
</evidence>
<organism evidence="3 4">
    <name type="scientific">Chironomus riparius</name>
    <dbReference type="NCBI Taxonomy" id="315576"/>
    <lineage>
        <taxon>Eukaryota</taxon>
        <taxon>Metazoa</taxon>
        <taxon>Ecdysozoa</taxon>
        <taxon>Arthropoda</taxon>
        <taxon>Hexapoda</taxon>
        <taxon>Insecta</taxon>
        <taxon>Pterygota</taxon>
        <taxon>Neoptera</taxon>
        <taxon>Endopterygota</taxon>
        <taxon>Diptera</taxon>
        <taxon>Nematocera</taxon>
        <taxon>Chironomoidea</taxon>
        <taxon>Chironomidae</taxon>
        <taxon>Chironominae</taxon>
        <taxon>Chironomus</taxon>
    </lineage>
</organism>
<accession>A0A9N9S4H8</accession>